<comment type="subcellular location">
    <subcellularLocation>
        <location evidence="1">Golgi apparatus membrane</location>
        <topology evidence="1">Single-pass type II membrane protein</topology>
    </subcellularLocation>
</comment>
<feature type="non-terminal residue" evidence="6">
    <location>
        <position position="1"/>
    </location>
</feature>
<organism evidence="6 7">
    <name type="scientific">Allacma fusca</name>
    <dbReference type="NCBI Taxonomy" id="39272"/>
    <lineage>
        <taxon>Eukaryota</taxon>
        <taxon>Metazoa</taxon>
        <taxon>Ecdysozoa</taxon>
        <taxon>Arthropoda</taxon>
        <taxon>Hexapoda</taxon>
        <taxon>Collembola</taxon>
        <taxon>Symphypleona</taxon>
        <taxon>Sminthuridae</taxon>
        <taxon>Allacma</taxon>
    </lineage>
</organism>
<dbReference type="Pfam" id="PF01822">
    <property type="entry name" value="WSC"/>
    <property type="match status" value="1"/>
</dbReference>
<dbReference type="Proteomes" id="UP000708208">
    <property type="component" value="Unassembled WGS sequence"/>
</dbReference>
<evidence type="ECO:0000259" key="5">
    <source>
        <dbReference type="PROSITE" id="PS51212"/>
    </source>
</evidence>
<dbReference type="InterPro" id="IPR002889">
    <property type="entry name" value="WSC_carb-bd"/>
</dbReference>
<dbReference type="InterPro" id="IPR043538">
    <property type="entry name" value="XYLT"/>
</dbReference>
<accession>A0A8J2IZL3</accession>
<dbReference type="EMBL" id="CAJVCH010005215">
    <property type="protein sequence ID" value="CAG7656711.1"/>
    <property type="molecule type" value="Genomic_DNA"/>
</dbReference>
<proteinExistence type="predicted"/>
<dbReference type="GO" id="GO:0015012">
    <property type="term" value="P:heparan sulfate proteoglycan biosynthetic process"/>
    <property type="evidence" value="ECO:0007669"/>
    <property type="project" value="TreeGrafter"/>
</dbReference>
<dbReference type="GO" id="GO:0050650">
    <property type="term" value="P:chondroitin sulfate proteoglycan biosynthetic process"/>
    <property type="evidence" value="ECO:0007669"/>
    <property type="project" value="TreeGrafter"/>
</dbReference>
<name>A0A8J2IZL3_9HEXA</name>
<gene>
    <name evidence="6" type="ORF">AFUS01_LOCUS961</name>
</gene>
<dbReference type="PROSITE" id="PS51212">
    <property type="entry name" value="WSC"/>
    <property type="match status" value="1"/>
</dbReference>
<keyword evidence="4" id="KW-1133">Transmembrane helix</keyword>
<dbReference type="PANTHER" id="PTHR46025:SF3">
    <property type="entry name" value="XYLOSYLTRANSFERASE OXT"/>
    <property type="match status" value="1"/>
</dbReference>
<keyword evidence="2" id="KW-0812">Transmembrane</keyword>
<dbReference type="GO" id="GO:0030158">
    <property type="term" value="F:protein xylosyltransferase activity"/>
    <property type="evidence" value="ECO:0007669"/>
    <property type="project" value="InterPro"/>
</dbReference>
<dbReference type="PANTHER" id="PTHR46025">
    <property type="entry name" value="XYLOSYLTRANSFERASE OXT"/>
    <property type="match status" value="1"/>
</dbReference>
<evidence type="ECO:0000256" key="3">
    <source>
        <dbReference type="ARBA" id="ARBA00022968"/>
    </source>
</evidence>
<sequence>TSYGRHLGCFKDDEKTRILADSFSLFKSNNSPSICIDKCLQFGFQYAGVQYAIECFCGNKKPSEELLLHPNECNMKCPSSTSGQSFTENYIEKDAASKRSSGGASLCGGFFAMNVYETGIFHDSLKSSDVTFEGFQSHTGAFKPIRIVYLLTLNGRAYRQVIRLVKNLFHKQHFFYIHVDAHQDDTLVPTTDVSSSIHGSQNMLLDVKARLHNACLSHGFFVGTGRSGNATENTEFREYRRF</sequence>
<evidence type="ECO:0000256" key="4">
    <source>
        <dbReference type="ARBA" id="ARBA00022989"/>
    </source>
</evidence>
<evidence type="ECO:0000256" key="1">
    <source>
        <dbReference type="ARBA" id="ARBA00004323"/>
    </source>
</evidence>
<protein>
    <recommendedName>
        <fullName evidence="5">WSC domain-containing protein</fullName>
    </recommendedName>
</protein>
<feature type="domain" description="WSC" evidence="5">
    <location>
        <begin position="3"/>
        <end position="119"/>
    </location>
</feature>
<keyword evidence="3" id="KW-0735">Signal-anchor</keyword>
<keyword evidence="4" id="KW-0472">Membrane</keyword>
<evidence type="ECO:0000313" key="6">
    <source>
        <dbReference type="EMBL" id="CAG7656711.1"/>
    </source>
</evidence>
<dbReference type="SMART" id="SM00321">
    <property type="entry name" value="WSC"/>
    <property type="match status" value="1"/>
</dbReference>
<dbReference type="AlphaFoldDB" id="A0A8J2IZL3"/>
<dbReference type="GO" id="GO:0000139">
    <property type="term" value="C:Golgi membrane"/>
    <property type="evidence" value="ECO:0007669"/>
    <property type="project" value="UniProtKB-SubCell"/>
</dbReference>
<reference evidence="6" key="1">
    <citation type="submission" date="2021-06" db="EMBL/GenBank/DDBJ databases">
        <authorList>
            <person name="Hodson N. C."/>
            <person name="Mongue J. A."/>
            <person name="Jaron S. K."/>
        </authorList>
    </citation>
    <scope>NUCLEOTIDE SEQUENCE</scope>
</reference>
<comment type="caution">
    <text evidence="6">The sequence shown here is derived from an EMBL/GenBank/DDBJ whole genome shotgun (WGS) entry which is preliminary data.</text>
</comment>
<evidence type="ECO:0000256" key="2">
    <source>
        <dbReference type="ARBA" id="ARBA00022692"/>
    </source>
</evidence>
<keyword evidence="7" id="KW-1185">Reference proteome</keyword>
<dbReference type="OrthoDB" id="2019572at2759"/>
<evidence type="ECO:0000313" key="7">
    <source>
        <dbReference type="Proteomes" id="UP000708208"/>
    </source>
</evidence>